<evidence type="ECO:0000256" key="1">
    <source>
        <dbReference type="ARBA" id="ARBA00022737"/>
    </source>
</evidence>
<feature type="compositionally biased region" description="Low complexity" evidence="2">
    <location>
        <begin position="404"/>
        <end position="426"/>
    </location>
</feature>
<dbReference type="EMBL" id="KZ293419">
    <property type="protein sequence ID" value="PBK74487.1"/>
    <property type="molecule type" value="Genomic_DNA"/>
</dbReference>
<name>A0A2H3CCJ0_9AGAR</name>
<accession>A0A2H3CCJ0</accession>
<feature type="region of interest" description="Disordered" evidence="2">
    <location>
        <begin position="783"/>
        <end position="805"/>
    </location>
</feature>
<feature type="compositionally biased region" description="Polar residues" evidence="2">
    <location>
        <begin position="249"/>
        <end position="260"/>
    </location>
</feature>
<evidence type="ECO:0000256" key="2">
    <source>
        <dbReference type="SAM" id="MobiDB-lite"/>
    </source>
</evidence>
<feature type="region of interest" description="Disordered" evidence="2">
    <location>
        <begin position="1"/>
        <end position="21"/>
    </location>
</feature>
<evidence type="ECO:0008006" key="5">
    <source>
        <dbReference type="Google" id="ProtNLM"/>
    </source>
</evidence>
<feature type="compositionally biased region" description="Basic and acidic residues" evidence="2">
    <location>
        <begin position="170"/>
        <end position="185"/>
    </location>
</feature>
<dbReference type="Gene3D" id="3.40.20.10">
    <property type="entry name" value="Severin"/>
    <property type="match status" value="1"/>
</dbReference>
<keyword evidence="1" id="KW-0677">Repeat</keyword>
<dbReference type="Proteomes" id="UP000218334">
    <property type="component" value="Unassembled WGS sequence"/>
</dbReference>
<dbReference type="PANTHER" id="PTHR11977">
    <property type="entry name" value="VILLIN"/>
    <property type="match status" value="1"/>
</dbReference>
<evidence type="ECO:0000313" key="4">
    <source>
        <dbReference type="Proteomes" id="UP000218334"/>
    </source>
</evidence>
<sequence>MASTSNISRFRSGEIPKPEDGLAEWASKIKAMQQQVDADEEAEQRKLEQEIAASRLARQRRSRGTGYGSRHNSTDLAKNQDYIASLKDSSPSEVDDTKSISERQQSQVATLRKLMGSGTPPIRDEPVPSPSSSKQPLPSSAHRAEPISLAAFMGGRATGPRLNKHAPQQDAHDPTQFEQRTKIDAPHPVFGSGGVAMPGMVHGGKSSQRAVTPSDTRTRRPSTPSAASHVNEMERSVSPQKTGSRDRTISTPSRPANTVKHQVERAQERERSVSPQKSAMRVRTVSTPSQPPASVKFKVEQAHERERPVSPQKTGSRDRTISASSRSNNVKIQVEQMQERERSVSPQKTGRDRTMSTPSGHSHVARARASLSSISSAPSSSALIPEKSSSTPSQMPSSPPPRPYSTGRLSTPSSPSTRASSVTTPSLARPIQPVPRLSLGPHIPASSSPSPAFLKAPPPKDPTPSISRLQGRGFVQNMVKASKHLEGSSSPPPLEAHRTGNGRKASVLDRWQPDTIRETSPYTSPQAPPMRKARTVGPTETPTRGFESRELRPVPSLPSLRTPAASPPARVDPPRKGTPGLGTPGVGSATTMMIFQPSSTEDKSVSFTAVDELGVHRTGSKEVPVLSSKPLVHPTKERAKKPRKAKSSEPRVLVEEPSSLTEVAPSANSAVASASPRPIDTSGLDVPGSSPETKGRPVSPTARSPAGHPSNGSRVADRWTSDTVIGVKAASRTPSAPEPVKRMVGRKALPGLAPTEVSVDAKPTFLSLRSPNEDLTSLKPALTTVSVPSPSSPNSPGPSRHSRIPISGNRATVMDVAQAFNESTSVAGSEILAPPPPPTEITERSSSIGHPRLSPQPIPPAEKRRSSYERYSAIAMPPLKEEATPTSSPAGTLSRGIVEVIGSVDARVSNEDTSHLNDIPNDIVQLDYTDEPLPHVDIGRLVSKSSTVRQDRSISTISVDVLIISGGSATVVTQDPLVFYDTEVLAIIHRSKSKSSGLASTTVWAWQGRASQFKEKEEQKLKELASRYGSNYIIIPQYAEPAELLQVLENQVAIRQGSRTHWTAENTTMHVVRQIGDGIIIDELDLSIRNLCSGFSYCVSVLGTIYVWHGCGSLAKERQAAMRYAKTLGSNVVELSNGEGDDDDMFWMILGEDDYAQADYWKWRSSASHIDPRIWHVNATHREDAVSRISSFTQQSPTTSVFVVDCVWELFVLVGQDARTQRQNIRLAISVAQSLAKLVADDRPYQPTVHVLILPSQIPLDLRLHFRDLDEARFNENNVPDHMNLLSVDEALEHLQTKSWQKVALSNTTMLPLGIDSSLLL</sequence>
<dbReference type="InterPro" id="IPR007122">
    <property type="entry name" value="Villin/Gelsolin"/>
</dbReference>
<protein>
    <recommendedName>
        <fullName evidence="5">Gelsolin-like domain-containing protein</fullName>
    </recommendedName>
</protein>
<feature type="compositionally biased region" description="Polar residues" evidence="2">
    <location>
        <begin position="588"/>
        <end position="599"/>
    </location>
</feature>
<dbReference type="STRING" id="1076256.A0A2H3CCJ0"/>
<feature type="compositionally biased region" description="Polar residues" evidence="2">
    <location>
        <begin position="321"/>
        <end position="331"/>
    </location>
</feature>
<feature type="compositionally biased region" description="Basic and acidic residues" evidence="2">
    <location>
        <begin position="337"/>
        <end position="354"/>
    </location>
</feature>
<dbReference type="InterPro" id="IPR029006">
    <property type="entry name" value="ADF-H/Gelsolin-like_dom_sf"/>
</dbReference>
<feature type="compositionally biased region" description="Basic and acidic residues" evidence="2">
    <location>
        <begin position="297"/>
        <end position="308"/>
    </location>
</feature>
<gene>
    <name evidence="3" type="ORF">ARMSODRAFT_952132</name>
</gene>
<feature type="compositionally biased region" description="Basic and acidic residues" evidence="2">
    <location>
        <begin position="11"/>
        <end position="20"/>
    </location>
</feature>
<feature type="compositionally biased region" description="Low complexity" evidence="2">
    <location>
        <begin position="130"/>
        <end position="140"/>
    </location>
</feature>
<proteinExistence type="predicted"/>
<feature type="region of interest" description="Disordered" evidence="2">
    <location>
        <begin position="34"/>
        <end position="747"/>
    </location>
</feature>
<organism evidence="3 4">
    <name type="scientific">Armillaria solidipes</name>
    <dbReference type="NCBI Taxonomy" id="1076256"/>
    <lineage>
        <taxon>Eukaryota</taxon>
        <taxon>Fungi</taxon>
        <taxon>Dikarya</taxon>
        <taxon>Basidiomycota</taxon>
        <taxon>Agaricomycotina</taxon>
        <taxon>Agaricomycetes</taxon>
        <taxon>Agaricomycetidae</taxon>
        <taxon>Agaricales</taxon>
        <taxon>Marasmiineae</taxon>
        <taxon>Physalacriaceae</taxon>
        <taxon>Armillaria</taxon>
    </lineage>
</organism>
<keyword evidence="4" id="KW-1185">Reference proteome</keyword>
<feature type="compositionally biased region" description="Low complexity" evidence="2">
    <location>
        <begin position="441"/>
        <end position="455"/>
    </location>
</feature>
<dbReference type="GO" id="GO:0051015">
    <property type="term" value="F:actin filament binding"/>
    <property type="evidence" value="ECO:0007669"/>
    <property type="project" value="InterPro"/>
</dbReference>
<feature type="compositionally biased region" description="Low complexity" evidence="2">
    <location>
        <begin position="367"/>
        <end position="396"/>
    </location>
</feature>
<feature type="compositionally biased region" description="Low complexity" evidence="2">
    <location>
        <begin position="663"/>
        <end position="676"/>
    </location>
</feature>
<evidence type="ECO:0000313" key="3">
    <source>
        <dbReference type="EMBL" id="PBK74487.1"/>
    </source>
</evidence>
<dbReference type="SUPFAM" id="SSF55753">
    <property type="entry name" value="Actin depolymerizing proteins"/>
    <property type="match status" value="1"/>
</dbReference>
<feature type="region of interest" description="Disordered" evidence="2">
    <location>
        <begin position="825"/>
        <end position="868"/>
    </location>
</feature>
<dbReference type="PANTHER" id="PTHR11977:SF51">
    <property type="entry name" value="PROTEIN FLIGHTLESS-1 HOMOLOG"/>
    <property type="match status" value="1"/>
</dbReference>
<feature type="compositionally biased region" description="Basic and acidic residues" evidence="2">
    <location>
        <begin position="261"/>
        <end position="272"/>
    </location>
</feature>
<reference evidence="4" key="1">
    <citation type="journal article" date="2017" name="Nat. Ecol. Evol.">
        <title>Genome expansion and lineage-specific genetic innovations in the forest pathogenic fungi Armillaria.</title>
        <authorList>
            <person name="Sipos G."/>
            <person name="Prasanna A.N."/>
            <person name="Walter M.C."/>
            <person name="O'Connor E."/>
            <person name="Balint B."/>
            <person name="Krizsan K."/>
            <person name="Kiss B."/>
            <person name="Hess J."/>
            <person name="Varga T."/>
            <person name="Slot J."/>
            <person name="Riley R."/>
            <person name="Boka B."/>
            <person name="Rigling D."/>
            <person name="Barry K."/>
            <person name="Lee J."/>
            <person name="Mihaltcheva S."/>
            <person name="LaButti K."/>
            <person name="Lipzen A."/>
            <person name="Waldron R."/>
            <person name="Moloney N.M."/>
            <person name="Sperisen C."/>
            <person name="Kredics L."/>
            <person name="Vagvoelgyi C."/>
            <person name="Patrignani A."/>
            <person name="Fitzpatrick D."/>
            <person name="Nagy I."/>
            <person name="Doyle S."/>
            <person name="Anderson J.B."/>
            <person name="Grigoriev I.V."/>
            <person name="Gueldener U."/>
            <person name="Muensterkoetter M."/>
            <person name="Nagy L.G."/>
        </authorList>
    </citation>
    <scope>NUCLEOTIDE SEQUENCE [LARGE SCALE GENOMIC DNA]</scope>
    <source>
        <strain evidence="4">28-4</strain>
    </source>
</reference>